<dbReference type="Pfam" id="PF03967">
    <property type="entry name" value="PRCH"/>
    <property type="match status" value="1"/>
</dbReference>
<evidence type="ECO:0000259" key="3">
    <source>
        <dbReference type="Pfam" id="PF05239"/>
    </source>
</evidence>
<dbReference type="RefSeq" id="WP_238247857.1">
    <property type="nucleotide sequence ID" value="NZ_BPQX01000014.1"/>
</dbReference>
<dbReference type="NCBIfam" id="TIGR01150">
    <property type="entry name" value="puhA"/>
    <property type="match status" value="1"/>
</dbReference>
<feature type="domain" description="PRC-barrel" evidence="3">
    <location>
        <begin position="150"/>
        <end position="194"/>
    </location>
</feature>
<sequence>MPTGALTGYVDVAQVVLYAFFLFFAGLVFYLRREDRREGYPLEDEAVGLRHSHNAFLIPPSKAFHLPGGETTFAPQAMQSRRDIETGIPARKVEPWPGAPYERTEGSLAAGVGPGSYVIRHDVTDKTWEGEDRMVPLRVATNFVVHELGPNPIGMTVFGTDNAVAGVVADLWVDRGESLVRYYEVELPDGGRRLMPSVFCRAGRFTRTVKSEALMAAQFAGIPVTRNPDAVTFLEEERIMSYFGAGTLYATPKRAEPLL</sequence>
<feature type="transmembrane region" description="Helical" evidence="1">
    <location>
        <begin position="12"/>
        <end position="31"/>
    </location>
</feature>
<keyword evidence="1" id="KW-1133">Transmembrane helix</keyword>
<keyword evidence="5" id="KW-1185">Reference proteome</keyword>
<evidence type="ECO:0000259" key="2">
    <source>
        <dbReference type="Pfam" id="PF03967"/>
    </source>
</evidence>
<dbReference type="Gene3D" id="4.10.540.10">
    <property type="entry name" value="Photosynthetic reaction centre, H subunit, N-terminal domain"/>
    <property type="match status" value="1"/>
</dbReference>
<evidence type="ECO:0000256" key="1">
    <source>
        <dbReference type="SAM" id="Phobius"/>
    </source>
</evidence>
<organism evidence="4 5">
    <name type="scientific">Methylobacterium persicinum</name>
    <dbReference type="NCBI Taxonomy" id="374426"/>
    <lineage>
        <taxon>Bacteria</taxon>
        <taxon>Pseudomonadati</taxon>
        <taxon>Pseudomonadota</taxon>
        <taxon>Alphaproteobacteria</taxon>
        <taxon>Hyphomicrobiales</taxon>
        <taxon>Methylobacteriaceae</taxon>
        <taxon>Methylobacterium</taxon>
    </lineage>
</organism>
<dbReference type="InterPro" id="IPR011033">
    <property type="entry name" value="PRC_barrel-like_sf"/>
</dbReference>
<keyword evidence="1" id="KW-0472">Membrane</keyword>
<evidence type="ECO:0000313" key="5">
    <source>
        <dbReference type="Proteomes" id="UP001236369"/>
    </source>
</evidence>
<dbReference type="InterPro" id="IPR014747">
    <property type="entry name" value="Bac_photo_RC_H_C"/>
</dbReference>
<dbReference type="Gene3D" id="3.90.50.10">
    <property type="entry name" value="Photosynthetic Reaction Center, subunit H, domain 2"/>
    <property type="match status" value="1"/>
</dbReference>
<feature type="domain" description="Photosynthetic reaction centre H subunit N-terminal" evidence="2">
    <location>
        <begin position="5"/>
        <end position="139"/>
    </location>
</feature>
<dbReference type="Proteomes" id="UP001236369">
    <property type="component" value="Unassembled WGS sequence"/>
</dbReference>
<accession>A0ABU0HKE6</accession>
<dbReference type="Pfam" id="PF05239">
    <property type="entry name" value="PRC"/>
    <property type="match status" value="1"/>
</dbReference>
<proteinExistence type="predicted"/>
<dbReference type="InterPro" id="IPR027275">
    <property type="entry name" value="PRC-brl_dom"/>
</dbReference>
<comment type="caution">
    <text evidence="4">The sequence shown here is derived from an EMBL/GenBank/DDBJ whole genome shotgun (WGS) entry which is preliminary data.</text>
</comment>
<keyword evidence="1" id="KW-0812">Transmembrane</keyword>
<dbReference type="InterPro" id="IPR015810">
    <property type="entry name" value="Photo_RC_H_N"/>
</dbReference>
<dbReference type="InterPro" id="IPR005652">
    <property type="entry name" value="Photo_RC_H"/>
</dbReference>
<protein>
    <submittedName>
        <fullName evidence="4">Photosynthetic reaction center H subunit</fullName>
    </submittedName>
</protein>
<name>A0ABU0HKE6_9HYPH</name>
<evidence type="ECO:0000313" key="4">
    <source>
        <dbReference type="EMBL" id="MDQ0442787.1"/>
    </source>
</evidence>
<dbReference type="SUPFAM" id="SSF50346">
    <property type="entry name" value="PRC-barrel domain"/>
    <property type="match status" value="1"/>
</dbReference>
<dbReference type="SUPFAM" id="SSF81490">
    <property type="entry name" value="Photosystem II reaction centre subunit H, transmembrane region"/>
    <property type="match status" value="1"/>
</dbReference>
<reference evidence="4 5" key="1">
    <citation type="submission" date="2023-07" db="EMBL/GenBank/DDBJ databases">
        <title>Genomic Encyclopedia of Type Strains, Phase IV (KMG-IV): sequencing the most valuable type-strain genomes for metagenomic binning, comparative biology and taxonomic classification.</title>
        <authorList>
            <person name="Goeker M."/>
        </authorList>
    </citation>
    <scope>NUCLEOTIDE SEQUENCE [LARGE SCALE GENOMIC DNA]</scope>
    <source>
        <strain evidence="4 5">DSM 19562</strain>
    </source>
</reference>
<dbReference type="InterPro" id="IPR037097">
    <property type="entry name" value="Photo_RC_H_N_sf"/>
</dbReference>
<dbReference type="EMBL" id="JAUSVV010000004">
    <property type="protein sequence ID" value="MDQ0442787.1"/>
    <property type="molecule type" value="Genomic_DNA"/>
</dbReference>
<gene>
    <name evidence="4" type="ORF">QO016_002284</name>
</gene>